<proteinExistence type="predicted"/>
<comment type="caution">
    <text evidence="1">The sequence shown here is derived from an EMBL/GenBank/DDBJ whole genome shotgun (WGS) entry which is preliminary data.</text>
</comment>
<dbReference type="AlphaFoldDB" id="A0A1R1B679"/>
<evidence type="ECO:0000313" key="2">
    <source>
        <dbReference type="Proteomes" id="UP000187074"/>
    </source>
</evidence>
<dbReference type="Proteomes" id="UP000187074">
    <property type="component" value="Unassembled WGS sequence"/>
</dbReference>
<dbReference type="OrthoDB" id="244835at2"/>
<gene>
    <name evidence="1" type="ORF">BK123_07715</name>
</gene>
<sequence length="148" mass="16907">MPKKFVISKQSDIDGFNSFRCSLCGDEFKLKTSEVQEDDVLEIFCPNCGIPSLISSYYTDDFIEHAQTFAMNEAIESINDMLRGLERKFRKNKHITFKTGRPIATTSPLPLYEQDNLEQVQFLCCDKNAKLTLISKVINPYCPYCGVN</sequence>
<protein>
    <recommendedName>
        <fullName evidence="3">TFIIB-type zinc ribbon-containing protein</fullName>
    </recommendedName>
</protein>
<dbReference type="STRING" id="1401.BK123_07715"/>
<dbReference type="EMBL" id="MRTF01000002">
    <property type="protein sequence ID" value="OME94969.1"/>
    <property type="molecule type" value="Genomic_DNA"/>
</dbReference>
<name>A0A1R1B679_PAELA</name>
<evidence type="ECO:0000313" key="1">
    <source>
        <dbReference type="EMBL" id="OME94969.1"/>
    </source>
</evidence>
<reference evidence="1 2" key="1">
    <citation type="submission" date="2016-11" db="EMBL/GenBank/DDBJ databases">
        <title>Paenibacillus species isolates.</title>
        <authorList>
            <person name="Beno S.M."/>
        </authorList>
    </citation>
    <scope>NUCLEOTIDE SEQUENCE [LARGE SCALE GENOMIC DNA]</scope>
    <source>
        <strain evidence="1 2">FSL F4-0100</strain>
    </source>
</reference>
<evidence type="ECO:0008006" key="3">
    <source>
        <dbReference type="Google" id="ProtNLM"/>
    </source>
</evidence>
<dbReference type="RefSeq" id="WP_076321789.1">
    <property type="nucleotide sequence ID" value="NZ_MRTF01000002.1"/>
</dbReference>
<organism evidence="1 2">
    <name type="scientific">Paenibacillus lautus</name>
    <name type="common">Bacillus lautus</name>
    <dbReference type="NCBI Taxonomy" id="1401"/>
    <lineage>
        <taxon>Bacteria</taxon>
        <taxon>Bacillati</taxon>
        <taxon>Bacillota</taxon>
        <taxon>Bacilli</taxon>
        <taxon>Bacillales</taxon>
        <taxon>Paenibacillaceae</taxon>
        <taxon>Paenibacillus</taxon>
    </lineage>
</organism>
<accession>A0A1R1B679</accession>